<dbReference type="PANTHER" id="PTHR43441">
    <property type="entry name" value="RIBOSOMAL-PROTEIN-SERINE ACETYLTRANSFERASE"/>
    <property type="match status" value="1"/>
</dbReference>
<dbReference type="InterPro" id="IPR051908">
    <property type="entry name" value="Ribosomal_N-acetyltransferase"/>
</dbReference>
<feature type="domain" description="N-acetyltransferase" evidence="1">
    <location>
        <begin position="9"/>
        <end position="168"/>
    </location>
</feature>
<protein>
    <submittedName>
        <fullName evidence="2">GNAT family N-acetyltransferase</fullName>
    </submittedName>
</protein>
<name>A0ABM6F8G5_9BURK</name>
<dbReference type="PANTHER" id="PTHR43441:SF10">
    <property type="entry name" value="ACETYLTRANSFERASE"/>
    <property type="match status" value="1"/>
</dbReference>
<dbReference type="InterPro" id="IPR000182">
    <property type="entry name" value="GNAT_dom"/>
</dbReference>
<organism evidence="2 3">
    <name type="scientific">Cupriavidus malaysiensis</name>
    <dbReference type="NCBI Taxonomy" id="367825"/>
    <lineage>
        <taxon>Bacteria</taxon>
        <taxon>Pseudomonadati</taxon>
        <taxon>Pseudomonadota</taxon>
        <taxon>Betaproteobacteria</taxon>
        <taxon>Burkholderiales</taxon>
        <taxon>Burkholderiaceae</taxon>
        <taxon>Cupriavidus</taxon>
    </lineage>
</organism>
<proteinExistence type="predicted"/>
<dbReference type="Proteomes" id="UP000177515">
    <property type="component" value="Chromosome 1"/>
</dbReference>
<dbReference type="Gene3D" id="3.40.630.30">
    <property type="match status" value="1"/>
</dbReference>
<evidence type="ECO:0000313" key="3">
    <source>
        <dbReference type="Proteomes" id="UP000177515"/>
    </source>
</evidence>
<dbReference type="InterPro" id="IPR016181">
    <property type="entry name" value="Acyl_CoA_acyltransferase"/>
</dbReference>
<dbReference type="Pfam" id="PF13302">
    <property type="entry name" value="Acetyltransf_3"/>
    <property type="match status" value="1"/>
</dbReference>
<reference evidence="2 3" key="1">
    <citation type="submission" date="2016-10" db="EMBL/GenBank/DDBJ databases">
        <title>Complete genome sequences of three Cupriavidus strains isolated from various Malaysian environments.</title>
        <authorList>
            <person name="Abdullah A.A.-A."/>
            <person name="Shafie N.A.H."/>
            <person name="Lau N.S."/>
        </authorList>
    </citation>
    <scope>NUCLEOTIDE SEQUENCE [LARGE SCALE GENOMIC DNA]</scope>
    <source>
        <strain evidence="2 3">USMAA1020</strain>
    </source>
</reference>
<sequence>MQTLHGQGFMLRPFRHADVPQFVAAVRESRASVGVWMPWAHEGYDALDAQAWFDICADNLAAGSSYDVGVYSPDGRELYGGVAVSDVHSAYNMGNLGYWIRASRQRQGLASRAAAMMACFAFHRLRLTRLEIVAAEHNAASRGVAEKIGAQFECIARNRLVMHGLPCAAAVYSLVPESFGPASLGGRG</sequence>
<evidence type="ECO:0000313" key="2">
    <source>
        <dbReference type="EMBL" id="AOZ07913.1"/>
    </source>
</evidence>
<gene>
    <name evidence="2" type="ORF">BKK80_02655</name>
</gene>
<accession>A0ABM6F8G5</accession>
<dbReference type="PROSITE" id="PS51186">
    <property type="entry name" value="GNAT"/>
    <property type="match status" value="1"/>
</dbReference>
<keyword evidence="3" id="KW-1185">Reference proteome</keyword>
<evidence type="ECO:0000259" key="1">
    <source>
        <dbReference type="PROSITE" id="PS51186"/>
    </source>
</evidence>
<dbReference type="SUPFAM" id="SSF55729">
    <property type="entry name" value="Acyl-CoA N-acyltransferases (Nat)"/>
    <property type="match status" value="1"/>
</dbReference>
<dbReference type="EMBL" id="CP017754">
    <property type="protein sequence ID" value="AOZ07913.1"/>
    <property type="molecule type" value="Genomic_DNA"/>
</dbReference>